<organism evidence="7 8">
    <name type="scientific">Halobacteriovorax vibrionivorans</name>
    <dbReference type="NCBI Taxonomy" id="2152716"/>
    <lineage>
        <taxon>Bacteria</taxon>
        <taxon>Pseudomonadati</taxon>
        <taxon>Bdellovibrionota</taxon>
        <taxon>Bacteriovoracia</taxon>
        <taxon>Bacteriovoracales</taxon>
        <taxon>Halobacteriovoraceae</taxon>
        <taxon>Halobacteriovorax</taxon>
    </lineage>
</organism>
<dbReference type="SMART" id="SM00729">
    <property type="entry name" value="Elp3"/>
    <property type="match status" value="1"/>
</dbReference>
<dbReference type="InterPro" id="IPR006638">
    <property type="entry name" value="Elp3/MiaA/NifB-like_rSAM"/>
</dbReference>
<evidence type="ECO:0000256" key="4">
    <source>
        <dbReference type="ARBA" id="ARBA00023004"/>
    </source>
</evidence>
<protein>
    <submittedName>
        <fullName evidence="7">Coproporphyrinogen III oxidase family protein</fullName>
    </submittedName>
</protein>
<dbReference type="RefSeq" id="WP_114705838.1">
    <property type="nucleotide sequence ID" value="NZ_QDKL01000001.1"/>
</dbReference>
<keyword evidence="8" id="KW-1185">Reference proteome</keyword>
<evidence type="ECO:0000256" key="5">
    <source>
        <dbReference type="ARBA" id="ARBA00023014"/>
    </source>
</evidence>
<proteinExistence type="predicted"/>
<evidence type="ECO:0000313" key="7">
    <source>
        <dbReference type="EMBL" id="RZF22895.1"/>
    </source>
</evidence>
<dbReference type="SUPFAM" id="SSF102114">
    <property type="entry name" value="Radical SAM enzymes"/>
    <property type="match status" value="1"/>
</dbReference>
<dbReference type="PROSITE" id="PS51918">
    <property type="entry name" value="RADICAL_SAM"/>
    <property type="match status" value="1"/>
</dbReference>
<dbReference type="PANTHER" id="PTHR13932">
    <property type="entry name" value="COPROPORPHYRINIGEN III OXIDASE"/>
    <property type="match status" value="1"/>
</dbReference>
<comment type="caution">
    <text evidence="7">The sequence shown here is derived from an EMBL/GenBank/DDBJ whole genome shotgun (WGS) entry which is preliminary data.</text>
</comment>
<reference evidence="8" key="1">
    <citation type="journal article" date="2019" name="Int. J. Syst. Evol. Microbiol.">
        <title>Halobacteriovorax valvorus sp. nov., a novel prokaryotic predator isolated from coastal seawater of China.</title>
        <authorList>
            <person name="Chen M.-X."/>
        </authorList>
    </citation>
    <scope>NUCLEOTIDE SEQUENCE [LARGE SCALE GENOMIC DNA]</scope>
    <source>
        <strain evidence="8">BL9</strain>
    </source>
</reference>
<evidence type="ECO:0000313" key="8">
    <source>
        <dbReference type="Proteomes" id="UP000443582"/>
    </source>
</evidence>
<evidence type="ECO:0000256" key="3">
    <source>
        <dbReference type="ARBA" id="ARBA00022723"/>
    </source>
</evidence>
<dbReference type="SFLD" id="SFLDS00029">
    <property type="entry name" value="Radical_SAM"/>
    <property type="match status" value="1"/>
</dbReference>
<dbReference type="PANTHER" id="PTHR13932:SF5">
    <property type="entry name" value="RADICAL S-ADENOSYL METHIONINE DOMAIN-CONTAINING PROTEIN 1, MITOCHONDRIAL"/>
    <property type="match status" value="1"/>
</dbReference>
<feature type="domain" description="Radical SAM core" evidence="6">
    <location>
        <begin position="1"/>
        <end position="236"/>
    </location>
</feature>
<evidence type="ECO:0000256" key="2">
    <source>
        <dbReference type="ARBA" id="ARBA00022691"/>
    </source>
</evidence>
<keyword evidence="5" id="KW-0411">Iron-sulfur</keyword>
<dbReference type="InterPro" id="IPR058240">
    <property type="entry name" value="rSAM_sf"/>
</dbReference>
<dbReference type="SFLD" id="SFLDG01065">
    <property type="entry name" value="anaerobic_coproporphyrinogen-I"/>
    <property type="match status" value="1"/>
</dbReference>
<dbReference type="Pfam" id="PF04055">
    <property type="entry name" value="Radical_SAM"/>
    <property type="match status" value="1"/>
</dbReference>
<dbReference type="InterPro" id="IPR007197">
    <property type="entry name" value="rSAM"/>
</dbReference>
<keyword evidence="3" id="KW-0479">Metal-binding</keyword>
<dbReference type="InterPro" id="IPR034505">
    <property type="entry name" value="Coproporphyrinogen-III_oxidase"/>
</dbReference>
<dbReference type="InterPro" id="IPR013785">
    <property type="entry name" value="Aldolase_TIM"/>
</dbReference>
<name>A0ABY0IK78_9BACT</name>
<evidence type="ECO:0000259" key="6">
    <source>
        <dbReference type="PROSITE" id="PS51918"/>
    </source>
</evidence>
<comment type="cofactor">
    <cofactor evidence="1">
        <name>[4Fe-4S] cluster</name>
        <dbReference type="ChEBI" id="CHEBI:49883"/>
    </cofactor>
</comment>
<evidence type="ECO:0000256" key="1">
    <source>
        <dbReference type="ARBA" id="ARBA00001966"/>
    </source>
</evidence>
<sequence length="366" mass="42849">MEEIKSLYIHFPFCRHLCNYCDFYKSIKEDEAQLEEFESLFSQMSKKHQEILTDNNATLKKLETLYIGGGTPSLWGIEGAKFLGKWMEENNISFCEKNEFTLEVNPGAWTKDGLEAWRNIGVNRYSLGIQSLDSNFLKIIDRVHNVDDVHNTLTFFKEGQYNFSVDFMIGLPFSKKYNRDIISELTEILTYNPSHISLYILTVPKHYKYFQDLPDDEWISDEYTKVAQFLSINGFEHYEVSNFAKRSKASEHNLNYWRMRSVAALGPSATGLIQNTRYRYKWKTKDAQVVEERLSEDEYQIEKLYMNLRSSVGFPIKDQYWGDLSEYVQKLKKDGLAMVGVNKFTLTSRGFLILDSIMDEIFKISK</sequence>
<keyword evidence="2" id="KW-0949">S-adenosyl-L-methionine</keyword>
<dbReference type="Gene3D" id="3.20.20.70">
    <property type="entry name" value="Aldolase class I"/>
    <property type="match status" value="1"/>
</dbReference>
<gene>
    <name evidence="7" type="ORF">DAY19_03725</name>
</gene>
<accession>A0ABY0IK78</accession>
<keyword evidence="4" id="KW-0408">Iron</keyword>
<dbReference type="Proteomes" id="UP000443582">
    <property type="component" value="Unassembled WGS sequence"/>
</dbReference>
<dbReference type="EMBL" id="QDKL01000001">
    <property type="protein sequence ID" value="RZF22895.1"/>
    <property type="molecule type" value="Genomic_DNA"/>
</dbReference>